<name>A0A8C1XLQ2_CYPCA</name>
<protein>
    <submittedName>
        <fullName evidence="1">Uncharacterized protein</fullName>
    </submittedName>
</protein>
<dbReference type="Proteomes" id="UP000694427">
    <property type="component" value="Unplaced"/>
</dbReference>
<evidence type="ECO:0000313" key="2">
    <source>
        <dbReference type="Proteomes" id="UP000694427"/>
    </source>
</evidence>
<keyword evidence="2" id="KW-1185">Reference proteome</keyword>
<dbReference type="Gene3D" id="1.20.5.110">
    <property type="match status" value="1"/>
</dbReference>
<dbReference type="Proteomes" id="UP000694700">
    <property type="component" value="Unplaced"/>
</dbReference>
<accession>A0A8C1XLQ2</accession>
<proteinExistence type="predicted"/>
<organism evidence="1 3">
    <name type="scientific">Cyprinus carpio</name>
    <name type="common">Common carp</name>
    <dbReference type="NCBI Taxonomy" id="7962"/>
    <lineage>
        <taxon>Eukaryota</taxon>
        <taxon>Metazoa</taxon>
        <taxon>Chordata</taxon>
        <taxon>Craniata</taxon>
        <taxon>Vertebrata</taxon>
        <taxon>Euteleostomi</taxon>
        <taxon>Actinopterygii</taxon>
        <taxon>Neopterygii</taxon>
        <taxon>Teleostei</taxon>
        <taxon>Ostariophysi</taxon>
        <taxon>Cypriniformes</taxon>
        <taxon>Cyprinidae</taxon>
        <taxon>Cyprininae</taxon>
        <taxon>Cyprinus</taxon>
    </lineage>
</organism>
<reference evidence="1" key="1">
    <citation type="submission" date="2025-05" db="UniProtKB">
        <authorList>
            <consortium name="Ensembl"/>
        </authorList>
    </citation>
    <scope>IDENTIFICATION</scope>
</reference>
<sequence length="78" mass="8682">MDSLKAQKSISITKYYLKCASGQIRCNLSSSFVCKDAKSHFITRVEDGMNHINKDMMEAEKSLKDVGKCCGLVCPCDK</sequence>
<dbReference type="AlphaFoldDB" id="A0A8C1XLQ2"/>
<dbReference type="Ensembl" id="ENSCCRT00010021973.1">
    <property type="protein sequence ID" value="ENSCCRP00010020065.1"/>
    <property type="gene ID" value="ENSCCRG00010008696.1"/>
</dbReference>
<dbReference type="Ensembl" id="ENSCCRT00015086741.1">
    <property type="protein sequence ID" value="ENSCCRP00015084005.1"/>
    <property type="gene ID" value="ENSCCRG00015033909.1"/>
</dbReference>
<evidence type="ECO:0000313" key="3">
    <source>
        <dbReference type="Proteomes" id="UP000694700"/>
    </source>
</evidence>
<evidence type="ECO:0000313" key="1">
    <source>
        <dbReference type="Ensembl" id="ENSCCRP00015084005.1"/>
    </source>
</evidence>